<organism evidence="2 3">
    <name type="scientific">Nesterenkonia salmonea</name>
    <dbReference type="NCBI Taxonomy" id="1804987"/>
    <lineage>
        <taxon>Bacteria</taxon>
        <taxon>Bacillati</taxon>
        <taxon>Actinomycetota</taxon>
        <taxon>Actinomycetes</taxon>
        <taxon>Micrococcales</taxon>
        <taxon>Micrococcaceae</taxon>
        <taxon>Nesterenkonia</taxon>
    </lineage>
</organism>
<dbReference type="RefSeq" id="WP_138252756.1">
    <property type="nucleotide sequence ID" value="NZ_VAVZ01000014.1"/>
</dbReference>
<keyword evidence="1" id="KW-0732">Signal</keyword>
<dbReference type="EMBL" id="VAVZ01000014">
    <property type="protein sequence ID" value="TLP98061.1"/>
    <property type="molecule type" value="Genomic_DNA"/>
</dbReference>
<evidence type="ECO:0000313" key="2">
    <source>
        <dbReference type="EMBL" id="TLP98061.1"/>
    </source>
</evidence>
<proteinExistence type="predicted"/>
<gene>
    <name evidence="2" type="ORF">FEF26_06645</name>
</gene>
<reference evidence="2 3" key="1">
    <citation type="submission" date="2019-05" db="EMBL/GenBank/DDBJ databases">
        <title>Nesterenkonia sp. GY074 isolated from the Southern Atlantic Ocean.</title>
        <authorList>
            <person name="Zhang G."/>
        </authorList>
    </citation>
    <scope>NUCLEOTIDE SEQUENCE [LARGE SCALE GENOMIC DNA]</scope>
    <source>
        <strain evidence="2 3">GY074</strain>
    </source>
</reference>
<sequence length="62" mass="6302">MIRLFAAVAFTASSVFGGSHADAGAAFEATQETAITVAAAEASELSQVGFISGVFCRVTRTC</sequence>
<comment type="caution">
    <text evidence="2">The sequence shown here is derived from an EMBL/GenBank/DDBJ whole genome shotgun (WGS) entry which is preliminary data.</text>
</comment>
<accession>A0A5R9BCU3</accession>
<feature type="signal peptide" evidence="1">
    <location>
        <begin position="1"/>
        <end position="21"/>
    </location>
</feature>
<keyword evidence="3" id="KW-1185">Reference proteome</keyword>
<evidence type="ECO:0000313" key="3">
    <source>
        <dbReference type="Proteomes" id="UP000310458"/>
    </source>
</evidence>
<dbReference type="Proteomes" id="UP000310458">
    <property type="component" value="Unassembled WGS sequence"/>
</dbReference>
<protein>
    <submittedName>
        <fullName evidence="2">Uncharacterized protein</fullName>
    </submittedName>
</protein>
<evidence type="ECO:0000256" key="1">
    <source>
        <dbReference type="SAM" id="SignalP"/>
    </source>
</evidence>
<dbReference type="AlphaFoldDB" id="A0A5R9BCU3"/>
<feature type="chain" id="PRO_5024357964" evidence="1">
    <location>
        <begin position="22"/>
        <end position="62"/>
    </location>
</feature>
<name>A0A5R9BCU3_9MICC</name>